<proteinExistence type="predicted"/>
<comment type="caution">
    <text evidence="1">The sequence shown here is derived from an EMBL/GenBank/DDBJ whole genome shotgun (WGS) entry which is preliminary data.</text>
</comment>
<gene>
    <name evidence="1" type="ORF">ABHD89_001278</name>
</gene>
<name>A0ABV2E8Y7_9STAP</name>
<dbReference type="SUPFAM" id="SSF75632">
    <property type="entry name" value="Cullin homology domain"/>
    <property type="match status" value="1"/>
</dbReference>
<reference evidence="1 2" key="1">
    <citation type="submission" date="2024-05" db="EMBL/GenBank/DDBJ databases">
        <title>Genomic Encyclopedia of Type Strains, Phase IV (KMG-IV): sequencing the most valuable type-strain genomes for metagenomic binning, comparative biology and taxonomic classification.</title>
        <authorList>
            <person name="Goeker M."/>
        </authorList>
    </citation>
    <scope>NUCLEOTIDE SEQUENCE [LARGE SCALE GENOMIC DNA]</scope>
    <source>
        <strain evidence="1 2">DSM 25286</strain>
    </source>
</reference>
<accession>A0ABV2E8Y7</accession>
<evidence type="ECO:0008006" key="3">
    <source>
        <dbReference type="Google" id="ProtNLM"/>
    </source>
</evidence>
<dbReference type="EMBL" id="JBDZDV010000002">
    <property type="protein sequence ID" value="MET3110876.1"/>
    <property type="molecule type" value="Genomic_DNA"/>
</dbReference>
<dbReference type="Proteomes" id="UP001549019">
    <property type="component" value="Unassembled WGS sequence"/>
</dbReference>
<dbReference type="RefSeq" id="WP_230821756.1">
    <property type="nucleotide sequence ID" value="NZ_JAJNCU010000003.1"/>
</dbReference>
<protein>
    <recommendedName>
        <fullName evidence="3">MarR family transcriptional regulator</fullName>
    </recommendedName>
</protein>
<dbReference type="InterPro" id="IPR036317">
    <property type="entry name" value="Cullin_homology_sf"/>
</dbReference>
<evidence type="ECO:0000313" key="1">
    <source>
        <dbReference type="EMBL" id="MET3110876.1"/>
    </source>
</evidence>
<sequence length="80" mass="9178">MNNRMILPLQMECLMLFQSDPQSTHSLEDLSACLGEKAECLESVISLLVKQGIIKQIQEAEHKVYRYREPEISPEFEIGP</sequence>
<keyword evidence="2" id="KW-1185">Reference proteome</keyword>
<organism evidence="1 2">
    <name type="scientific">Salinicoccus halitifaciens</name>
    <dbReference type="NCBI Taxonomy" id="1073415"/>
    <lineage>
        <taxon>Bacteria</taxon>
        <taxon>Bacillati</taxon>
        <taxon>Bacillota</taxon>
        <taxon>Bacilli</taxon>
        <taxon>Bacillales</taxon>
        <taxon>Staphylococcaceae</taxon>
        <taxon>Salinicoccus</taxon>
    </lineage>
</organism>
<evidence type="ECO:0000313" key="2">
    <source>
        <dbReference type="Proteomes" id="UP001549019"/>
    </source>
</evidence>